<keyword evidence="2" id="KW-1185">Reference proteome</keyword>
<evidence type="ECO:0000313" key="2">
    <source>
        <dbReference type="Proteomes" id="UP001056778"/>
    </source>
</evidence>
<name>A0ACB9TX12_HOLOL</name>
<reference evidence="1" key="1">
    <citation type="submission" date="2022-04" db="EMBL/GenBank/DDBJ databases">
        <title>Chromosome-scale genome assembly of Holotrichia oblita Faldermann.</title>
        <authorList>
            <person name="Rongchong L."/>
        </authorList>
    </citation>
    <scope>NUCLEOTIDE SEQUENCE</scope>
    <source>
        <strain evidence="1">81SQS9</strain>
    </source>
</reference>
<accession>A0ACB9TX12</accession>
<evidence type="ECO:0000313" key="1">
    <source>
        <dbReference type="EMBL" id="KAI4471503.1"/>
    </source>
</evidence>
<organism evidence="1 2">
    <name type="scientific">Holotrichia oblita</name>
    <name type="common">Chafer beetle</name>
    <dbReference type="NCBI Taxonomy" id="644536"/>
    <lineage>
        <taxon>Eukaryota</taxon>
        <taxon>Metazoa</taxon>
        <taxon>Ecdysozoa</taxon>
        <taxon>Arthropoda</taxon>
        <taxon>Hexapoda</taxon>
        <taxon>Insecta</taxon>
        <taxon>Pterygota</taxon>
        <taxon>Neoptera</taxon>
        <taxon>Endopterygota</taxon>
        <taxon>Coleoptera</taxon>
        <taxon>Polyphaga</taxon>
        <taxon>Scarabaeiformia</taxon>
        <taxon>Scarabaeidae</taxon>
        <taxon>Melolonthinae</taxon>
        <taxon>Holotrichia</taxon>
    </lineage>
</organism>
<dbReference type="EMBL" id="CM043015">
    <property type="protein sequence ID" value="KAI4471503.1"/>
    <property type="molecule type" value="Genomic_DNA"/>
</dbReference>
<proteinExistence type="predicted"/>
<comment type="caution">
    <text evidence="1">The sequence shown here is derived from an EMBL/GenBank/DDBJ whole genome shotgun (WGS) entry which is preliminary data.</text>
</comment>
<sequence>MPTLTEDEKPKLGNAAVSCVVCQEECSSTNALLAHQGIDHVVTITDAQSENQCYICKKVYLSPYYLKGHMREHEEDGIKVEPSTCEYCCEIHTVDQPCVCQYCVQKLYFVLTLTIFRKDEDIDRNQQIPLNPEWSSNEDTNLEASDDCDKPLWFCFHNECRQFFDSEDLYALHKMQIHGQEDESNKNSNQITNPECLQMRHHEKDNTPSKHHICEYCGKRFARKAVFRIHMKIHTVTNQFKCNHCQRRFLRRSNLVRHERIHTGENRFYPCDICKKVYTQYYLKEHIRQHDNDIAIAKPYCCKDCGRSFAYRSVLKNHQRTHTGEKPYKCGYCEQTFSHTSTLKRHERTHTGEKPNVCEYCGKGFRQKTHLIRHKMTHTREKQFVCSICKEKFAHMSHLLEHKRNHAADPRSYKYLCEYCNRGYALRASLRRHYKTCSGKNKT</sequence>
<dbReference type="Proteomes" id="UP001056778">
    <property type="component" value="Chromosome 1"/>
</dbReference>
<gene>
    <name evidence="1" type="ORF">MML48_1g07486</name>
</gene>
<protein>
    <submittedName>
        <fullName evidence="1">Finger putative transcription factor family-related</fullName>
    </submittedName>
</protein>